<evidence type="ECO:0000313" key="1">
    <source>
        <dbReference type="EnsemblMetazoa" id="GPPI045574-PA"/>
    </source>
</evidence>
<dbReference type="VEuPathDB" id="VectorBase:GPPI045574"/>
<evidence type="ECO:0000313" key="2">
    <source>
        <dbReference type="Proteomes" id="UP000092460"/>
    </source>
</evidence>
<dbReference type="Proteomes" id="UP000092460">
    <property type="component" value="Unassembled WGS sequence"/>
</dbReference>
<protein>
    <submittedName>
        <fullName evidence="1">Uncharacterized protein</fullName>
    </submittedName>
</protein>
<sequence>MQFRHRLVVGFLCNTKKYPKNKSTTPPTMFKNTFNVGMKSMRITATGNAVYVYCNHKNSIMFSKRLQMEKICGIFMCI</sequence>
<reference evidence="1" key="2">
    <citation type="submission" date="2020-05" db="UniProtKB">
        <authorList>
            <consortium name="EnsemblMetazoa"/>
        </authorList>
    </citation>
    <scope>IDENTIFICATION</scope>
    <source>
        <strain evidence="1">IAEA</strain>
    </source>
</reference>
<dbReference type="EnsemblMetazoa" id="GPPI045574-RA">
    <property type="protein sequence ID" value="GPPI045574-PA"/>
    <property type="gene ID" value="GPPI045574"/>
</dbReference>
<name>A0A1B0C024_9MUSC</name>
<organism evidence="1 2">
    <name type="scientific">Glossina palpalis gambiensis</name>
    <dbReference type="NCBI Taxonomy" id="67801"/>
    <lineage>
        <taxon>Eukaryota</taxon>
        <taxon>Metazoa</taxon>
        <taxon>Ecdysozoa</taxon>
        <taxon>Arthropoda</taxon>
        <taxon>Hexapoda</taxon>
        <taxon>Insecta</taxon>
        <taxon>Pterygota</taxon>
        <taxon>Neoptera</taxon>
        <taxon>Endopterygota</taxon>
        <taxon>Diptera</taxon>
        <taxon>Brachycera</taxon>
        <taxon>Muscomorpha</taxon>
        <taxon>Hippoboscoidea</taxon>
        <taxon>Glossinidae</taxon>
        <taxon>Glossina</taxon>
    </lineage>
</organism>
<dbReference type="EMBL" id="JXJN01023427">
    <property type="status" value="NOT_ANNOTATED_CDS"/>
    <property type="molecule type" value="Genomic_DNA"/>
</dbReference>
<dbReference type="AlphaFoldDB" id="A0A1B0C024"/>
<proteinExistence type="predicted"/>
<accession>A0A1B0C024</accession>
<keyword evidence="2" id="KW-1185">Reference proteome</keyword>
<reference evidence="2" key="1">
    <citation type="submission" date="2015-01" db="EMBL/GenBank/DDBJ databases">
        <authorList>
            <person name="Aksoy S."/>
            <person name="Warren W."/>
            <person name="Wilson R.K."/>
        </authorList>
    </citation>
    <scope>NUCLEOTIDE SEQUENCE [LARGE SCALE GENOMIC DNA]</scope>
    <source>
        <strain evidence="2">IAEA</strain>
    </source>
</reference>